<sequence length="390" mass="44979">MLKVTDECTACGACLSICPKSCISFKSNEEGFLYPHIDIEKCVDCDLCSKVCFLNDHITPTFRENDISYYAAKAIERCNLSSSGGIFPLLAESVLKNDGVVIGAAWDDKFNVKHILIKSKSELPLLCGSKYIQSNTEKVFKIVKEHLSIQTVLFSGTPCQVKGLKTFLGKDYDNLITVELVCHGVPSPLVFRRYLNGVLKYNNLDISQCSKINFREVKDDIYRFVIYNKTKIPFYEQYTNLYTKTFLQNLFLRNSCYNCKCKLENSVGDFILGDFWGCRDFYPEFYDPKGVSLVIVCTERAKKIWLNLKLSRIEVKKKIVFRSNRHLLKSASYNRNRDLFFKTFIHEAEISLDDILMGYTNKDIWVKVKCLIISVLRFVGLFQLVQLYRK</sequence>
<dbReference type="RefSeq" id="WP_050444296.1">
    <property type="nucleotide sequence ID" value="NZ_JACFSX010000022.1"/>
</dbReference>
<dbReference type="InterPro" id="IPR007525">
    <property type="entry name" value="FrhB_FdhB_C"/>
</dbReference>
<dbReference type="EMBL" id="VOHY01000011">
    <property type="protein sequence ID" value="TWV72081.1"/>
    <property type="molecule type" value="Genomic_DNA"/>
</dbReference>
<dbReference type="GO" id="GO:0046872">
    <property type="term" value="F:metal ion binding"/>
    <property type="evidence" value="ECO:0007669"/>
    <property type="project" value="UniProtKB-KW"/>
</dbReference>
<keyword evidence="1" id="KW-0479">Metal-binding</keyword>
<reference evidence="6 7" key="2">
    <citation type="submission" date="2019-08" db="EMBL/GenBank/DDBJ databases">
        <title>Genome sequencing of Bacteroides fragilis Sample_iSURF_9.</title>
        <authorList>
            <person name="Chandler J.E."/>
            <person name="Ruoff K.L."/>
            <person name="Price C.E."/>
            <person name="Valls R.A."/>
            <person name="O'Toole G.A."/>
        </authorList>
    </citation>
    <scope>NUCLEOTIDE SEQUENCE [LARGE SCALE GENOMIC DNA]</scope>
    <source>
        <strain evidence="6 7">CFPLTA004_1B</strain>
    </source>
</reference>
<evidence type="ECO:0000313" key="7">
    <source>
        <dbReference type="Proteomes" id="UP000318041"/>
    </source>
</evidence>
<evidence type="ECO:0000259" key="4">
    <source>
        <dbReference type="PROSITE" id="PS51379"/>
    </source>
</evidence>
<organism evidence="6 7">
    <name type="scientific">Bacteroides fragilis</name>
    <dbReference type="NCBI Taxonomy" id="817"/>
    <lineage>
        <taxon>Bacteria</taxon>
        <taxon>Pseudomonadati</taxon>
        <taxon>Bacteroidota</taxon>
        <taxon>Bacteroidia</taxon>
        <taxon>Bacteroidales</taxon>
        <taxon>Bacteroidaceae</taxon>
        <taxon>Bacteroides</taxon>
    </lineage>
</organism>
<gene>
    <name evidence="5" type="ORF">F2Z89_00170</name>
    <name evidence="6" type="ORF">FSA08_13745</name>
</gene>
<dbReference type="SUPFAM" id="SSF54862">
    <property type="entry name" value="4Fe-4S ferredoxins"/>
    <property type="match status" value="1"/>
</dbReference>
<dbReference type="GO" id="GO:0051536">
    <property type="term" value="F:iron-sulfur cluster binding"/>
    <property type="evidence" value="ECO:0007669"/>
    <property type="project" value="UniProtKB-KW"/>
</dbReference>
<evidence type="ECO:0000313" key="6">
    <source>
        <dbReference type="EMBL" id="TWV72081.1"/>
    </source>
</evidence>
<dbReference type="Gene3D" id="3.30.70.20">
    <property type="match status" value="1"/>
</dbReference>
<dbReference type="PROSITE" id="PS00198">
    <property type="entry name" value="4FE4S_FER_1"/>
    <property type="match status" value="1"/>
</dbReference>
<keyword evidence="2" id="KW-0408">Iron</keyword>
<dbReference type="InterPro" id="IPR052977">
    <property type="entry name" value="Polyferredoxin-like_ET"/>
</dbReference>
<dbReference type="AlphaFoldDB" id="A0A5C6L4W4"/>
<evidence type="ECO:0000313" key="8">
    <source>
        <dbReference type="Proteomes" id="UP000460666"/>
    </source>
</evidence>
<feature type="domain" description="4Fe-4S ferredoxin-type" evidence="4">
    <location>
        <begin position="33"/>
        <end position="63"/>
    </location>
</feature>
<dbReference type="EMBL" id="VWCJ01000001">
    <property type="protein sequence ID" value="KAA5001763.1"/>
    <property type="molecule type" value="Genomic_DNA"/>
</dbReference>
<reference evidence="5 8" key="1">
    <citation type="journal article" date="2019" name="Nat. Med.">
        <title>A library of human gut bacterial isolates paired with longitudinal multiomics data enables mechanistic microbiome research.</title>
        <authorList>
            <person name="Poyet M."/>
            <person name="Groussin M."/>
            <person name="Gibbons S.M."/>
            <person name="Avila-Pacheco J."/>
            <person name="Jiang X."/>
            <person name="Kearney S.M."/>
            <person name="Perrotta A.R."/>
            <person name="Berdy B."/>
            <person name="Zhao S."/>
            <person name="Lieberman T.D."/>
            <person name="Swanson P.K."/>
            <person name="Smith M."/>
            <person name="Roesemann S."/>
            <person name="Alexander J.E."/>
            <person name="Rich S.A."/>
            <person name="Livny J."/>
            <person name="Vlamakis H."/>
            <person name="Clish C."/>
            <person name="Bullock K."/>
            <person name="Deik A."/>
            <person name="Scott J."/>
            <person name="Pierce K.A."/>
            <person name="Xavier R.J."/>
            <person name="Alm E.J."/>
        </authorList>
    </citation>
    <scope>NUCLEOTIDE SEQUENCE [LARGE SCALE GENOMIC DNA]</scope>
    <source>
        <strain evidence="5 8">BIOML-A46</strain>
    </source>
</reference>
<dbReference type="Proteomes" id="UP000460666">
    <property type="component" value="Unassembled WGS sequence"/>
</dbReference>
<dbReference type="InterPro" id="IPR017900">
    <property type="entry name" value="4Fe4S_Fe_S_CS"/>
</dbReference>
<evidence type="ECO:0000256" key="3">
    <source>
        <dbReference type="ARBA" id="ARBA00023014"/>
    </source>
</evidence>
<dbReference type="InterPro" id="IPR017896">
    <property type="entry name" value="4Fe4S_Fe-S-bd"/>
</dbReference>
<accession>A0A5C6L4W4</accession>
<evidence type="ECO:0000256" key="2">
    <source>
        <dbReference type="ARBA" id="ARBA00023004"/>
    </source>
</evidence>
<proteinExistence type="predicted"/>
<protein>
    <submittedName>
        <fullName evidence="6">4Fe-4S dicluster domain-containing protein</fullName>
    </submittedName>
</protein>
<dbReference type="PANTHER" id="PTHR43193">
    <property type="match status" value="1"/>
</dbReference>
<dbReference type="PANTHER" id="PTHR43193:SF2">
    <property type="entry name" value="POLYFERREDOXIN PROTEIN FWDF"/>
    <property type="match status" value="1"/>
</dbReference>
<dbReference type="Proteomes" id="UP000318041">
    <property type="component" value="Unassembled WGS sequence"/>
</dbReference>
<dbReference type="Pfam" id="PF04432">
    <property type="entry name" value="FrhB_FdhB_C"/>
    <property type="match status" value="1"/>
</dbReference>
<comment type="caution">
    <text evidence="6">The sequence shown here is derived from an EMBL/GenBank/DDBJ whole genome shotgun (WGS) entry which is preliminary data.</text>
</comment>
<feature type="domain" description="4Fe-4S ferredoxin-type" evidence="4">
    <location>
        <begin position="1"/>
        <end position="28"/>
    </location>
</feature>
<keyword evidence="3" id="KW-0411">Iron-sulfur</keyword>
<dbReference type="PROSITE" id="PS51379">
    <property type="entry name" value="4FE4S_FER_2"/>
    <property type="match status" value="2"/>
</dbReference>
<name>A0A5C6L4W4_BACFG</name>
<evidence type="ECO:0000313" key="5">
    <source>
        <dbReference type="EMBL" id="KAA5001763.1"/>
    </source>
</evidence>
<dbReference type="Pfam" id="PF12838">
    <property type="entry name" value="Fer4_7"/>
    <property type="match status" value="1"/>
</dbReference>
<evidence type="ECO:0000256" key="1">
    <source>
        <dbReference type="ARBA" id="ARBA00022723"/>
    </source>
</evidence>